<proteinExistence type="predicted"/>
<reference evidence="1" key="2">
    <citation type="submission" date="2011-02" db="EMBL/GenBank/DDBJ databases">
        <authorList>
            <person name="MacLean D."/>
        </authorList>
    </citation>
    <scope>NUCLEOTIDE SEQUENCE</scope>
</reference>
<evidence type="ECO:0000313" key="1">
    <source>
        <dbReference type="EMBL" id="CCA25626.1"/>
    </source>
</evidence>
<accession>F0WW23</accession>
<organism evidence="1">
    <name type="scientific">Albugo laibachii Nc14</name>
    <dbReference type="NCBI Taxonomy" id="890382"/>
    <lineage>
        <taxon>Eukaryota</taxon>
        <taxon>Sar</taxon>
        <taxon>Stramenopiles</taxon>
        <taxon>Oomycota</taxon>
        <taxon>Peronosporomycetes</taxon>
        <taxon>Albuginales</taxon>
        <taxon>Albuginaceae</taxon>
        <taxon>Albugo</taxon>
    </lineage>
</organism>
<gene>
    <name evidence="1" type="primary">AlNc14C308G10473</name>
    <name evidence="1" type="ORF">ALNC14_117700</name>
</gene>
<dbReference type="EMBL" id="FR824353">
    <property type="protein sequence ID" value="CCA25626.1"/>
    <property type="molecule type" value="Genomic_DNA"/>
</dbReference>
<dbReference type="AlphaFoldDB" id="F0WW23"/>
<protein>
    <submittedName>
        <fullName evidence="1">AlNc14C308G10473 protein</fullName>
    </submittedName>
</protein>
<name>F0WW23_9STRA</name>
<sequence length="57" mass="6682">MLLYLMCAAHYHVLPRLSYAALLHMNDDDPDMTKGTKCKLNLKIDEKCEFKQNVIKR</sequence>
<reference evidence="1" key="1">
    <citation type="journal article" date="2011" name="PLoS Biol.">
        <title>Gene gain and loss during evolution of obligate parasitism in the white rust pathogen of Arabidopsis thaliana.</title>
        <authorList>
            <person name="Kemen E."/>
            <person name="Gardiner A."/>
            <person name="Schultz-Larsen T."/>
            <person name="Kemen A.C."/>
            <person name="Balmuth A.L."/>
            <person name="Robert-Seilaniantz A."/>
            <person name="Bailey K."/>
            <person name="Holub E."/>
            <person name="Studholme D.J."/>
            <person name="Maclean D."/>
            <person name="Jones J.D."/>
        </authorList>
    </citation>
    <scope>NUCLEOTIDE SEQUENCE</scope>
</reference>
<dbReference type="HOGENOM" id="CLU_3091283_0_0_1"/>